<evidence type="ECO:0000313" key="1">
    <source>
        <dbReference type="EMBL" id="ALO16214.1"/>
    </source>
</evidence>
<accession>A0A0S2I1M8</accession>
<proteinExistence type="predicted"/>
<keyword evidence="2" id="KW-1185">Reference proteome</keyword>
<reference evidence="1 2" key="1">
    <citation type="submission" date="2015-11" db="EMBL/GenBank/DDBJ databases">
        <title>Description and complete genome sequence of a novel strain predominating in hypersaline microbial mats and representing a new family of the Bacteriodetes phylum.</title>
        <authorList>
            <person name="Spring S."/>
            <person name="Bunk B."/>
            <person name="Sproer C."/>
            <person name="Klenk H.-P."/>
        </authorList>
    </citation>
    <scope>NUCLEOTIDE SEQUENCE [LARGE SCALE GENOMIC DNA]</scope>
    <source>
        <strain evidence="1 2">L21-Spi-D4</strain>
    </source>
</reference>
<dbReference type="AlphaFoldDB" id="A0A0S2I1M8"/>
<dbReference type="RefSeq" id="WP_057953605.1">
    <property type="nucleotide sequence ID" value="NZ_CP013118.1"/>
</dbReference>
<name>A0A0S2I1M8_9BACT</name>
<dbReference type="OrthoDB" id="9553603at2"/>
<dbReference type="EMBL" id="CP013118">
    <property type="protein sequence ID" value="ALO16214.1"/>
    <property type="molecule type" value="Genomic_DNA"/>
</dbReference>
<gene>
    <name evidence="1" type="ORF">L21SP5_02591</name>
</gene>
<protein>
    <recommendedName>
        <fullName evidence="3">DUF1579 domain-containing protein</fullName>
    </recommendedName>
</protein>
<dbReference type="Proteomes" id="UP000064893">
    <property type="component" value="Chromosome"/>
</dbReference>
<dbReference type="STRING" id="1307839.L21SP5_02591"/>
<dbReference type="KEGG" id="blq:L21SP5_02591"/>
<evidence type="ECO:0008006" key="3">
    <source>
        <dbReference type="Google" id="ProtNLM"/>
    </source>
</evidence>
<organism evidence="1 2">
    <name type="scientific">Salinivirga cyanobacteriivorans</name>
    <dbReference type="NCBI Taxonomy" id="1307839"/>
    <lineage>
        <taxon>Bacteria</taxon>
        <taxon>Pseudomonadati</taxon>
        <taxon>Bacteroidota</taxon>
        <taxon>Bacteroidia</taxon>
        <taxon>Bacteroidales</taxon>
        <taxon>Salinivirgaceae</taxon>
        <taxon>Salinivirga</taxon>
    </lineage>
</organism>
<evidence type="ECO:0000313" key="2">
    <source>
        <dbReference type="Proteomes" id="UP000064893"/>
    </source>
</evidence>
<sequence>MKHLAFMLLIPFTLKAYTQQNPNELVKFLEGKWHNHSYIIENGKEVVAHDYKETMEIVDSVNLSITAHGIKNGEDLTKGMTLIVRNDSAIMKQGPFEAKGIKEGNVYYLTGQHEAQEYRFRLYTMGDKYIFHSETWHNGKIQRMNMSYLTRQK</sequence>